<evidence type="ECO:0000313" key="1">
    <source>
        <dbReference type="EMBL" id="SET10404.1"/>
    </source>
</evidence>
<dbReference type="STRING" id="82805.SAMN04487998_1192"/>
<accession>A0A1I0BTP3</accession>
<gene>
    <name evidence="1" type="ORF">SAMN04487998_1192</name>
</gene>
<organism evidence="1 2">
    <name type="scientific">Hymenobacter actinosclerus</name>
    <dbReference type="NCBI Taxonomy" id="82805"/>
    <lineage>
        <taxon>Bacteria</taxon>
        <taxon>Pseudomonadati</taxon>
        <taxon>Bacteroidota</taxon>
        <taxon>Cytophagia</taxon>
        <taxon>Cytophagales</taxon>
        <taxon>Hymenobacteraceae</taxon>
        <taxon>Hymenobacter</taxon>
    </lineage>
</organism>
<dbReference type="EMBL" id="FOHS01000001">
    <property type="protein sequence ID" value="SET10404.1"/>
    <property type="molecule type" value="Genomic_DNA"/>
</dbReference>
<sequence length="169" mass="19450">MQYLQQVATVKVRGQSELQGIVLASGAKWELLRSIPVDYVVDGLVFVNQKYLLKKTRGEDEEFAEKILRLKMVSFENRQQFDLDSTPNLFTQLQQQEKLVQLTLHDDSVNFIGQIVQVNRQSFRCRLLGVKAEWLQEVNIKYAEVRTIGLATDYVLSLQLVIDSEDSLT</sequence>
<proteinExistence type="predicted"/>
<dbReference type="AlphaFoldDB" id="A0A1I0BTP3"/>
<reference evidence="2" key="1">
    <citation type="submission" date="2016-10" db="EMBL/GenBank/DDBJ databases">
        <authorList>
            <person name="Varghese N."/>
            <person name="Submissions S."/>
        </authorList>
    </citation>
    <scope>NUCLEOTIDE SEQUENCE [LARGE SCALE GENOMIC DNA]</scope>
    <source>
        <strain evidence="2">DSM 15310</strain>
    </source>
</reference>
<dbReference type="Proteomes" id="UP000198697">
    <property type="component" value="Unassembled WGS sequence"/>
</dbReference>
<name>A0A1I0BTP3_9BACT</name>
<evidence type="ECO:0000313" key="2">
    <source>
        <dbReference type="Proteomes" id="UP000198697"/>
    </source>
</evidence>
<dbReference type="OrthoDB" id="893348at2"/>
<protein>
    <submittedName>
        <fullName evidence="1">Uncharacterized protein</fullName>
    </submittedName>
</protein>
<keyword evidence="2" id="KW-1185">Reference proteome</keyword>
<dbReference type="RefSeq" id="WP_092769295.1">
    <property type="nucleotide sequence ID" value="NZ_FOHS01000001.1"/>
</dbReference>